<evidence type="ECO:0000256" key="4">
    <source>
        <dbReference type="ARBA" id="ARBA00023242"/>
    </source>
</evidence>
<dbReference type="InterPro" id="IPR006565">
    <property type="entry name" value="BTP"/>
</dbReference>
<feature type="non-terminal residue" evidence="8">
    <location>
        <position position="903"/>
    </location>
</feature>
<sequence>MVESEPTIKRSASSSSPEDGLDPPGAKRIKRHYHHHHRLQSPVNPALPEPAIVDDACVDQLLNRSISQYLRTCGFELADPAALDAFRRVTEEYVLSVASYVRQSMLSSRRTQPIPHDFDDALRRHSVPYTDLLPHVQPHPNLDPIPTPQPTPPPEEDSFKTLPSFGPQLSGEDDRVRSSYIPKHFPAFPSKHTYRHTAVFTEREQDARKIRERATEDGRHGEEALRKLARAAFKDNQFGSSAREKKPWGRRAETMDSMFEKTVRGLAKRMQRTATVPGAAAPMEIDSGAGLDTEVKPVRSKLALSIELPPIINCEREFWRRVPSSGARRAAEDKQSGVKKEAHDRASRVDSWRRRVSALPPPSEVSSVPMRSSQRSILRRILCGKVASEISAAMKESKVKFLPSKQAHNRLTNDDTRLGDPALRRITRVLYHLQQLAFLQLDGAALATLLLKVLGRDVDVLGEGLGVEDGDEGFGERLLTEVHEERLDELLHNLRELYQECIGSDILKPRLGVDELDKLLGIFTAPVPSGQSGADAAQEVLQLDPEHDPDDELAHDPPGITANTHPAGITVPAYTSHAEPVLEISSTSSAAGKTNLLYYITALAVLPAEINGFKIGGHDSAVVFMDTDGRFDAERLRSVLCGIVKVKCGAQDMSRLDEEMERMTVSCLRHVHVFQPQSSSALLATLQRLDTYLLDLARHVSSSRALQLLILDSANAFYWQDKLQDEITRVEQIGRPAADIENDRRQKQSFYLFDMYTELVRELKRLQRVFGCAVVFTTTAAPHTTPSRHSHGYRPSGPYDLYNPSDAPAFRRPSFRSALPAPWRTFPVLRVVVQRDPVRPFPAAMGLQEAEENAAKRQEILMRGRFSGWVNMWGREDWPRRWLEGVEALDGGMFFFRIGRDGV</sequence>
<dbReference type="PANTHER" id="PTHR46644">
    <property type="entry name" value="DNA REPAIR PROTEIN XRCC2"/>
    <property type="match status" value="1"/>
</dbReference>
<evidence type="ECO:0000256" key="3">
    <source>
        <dbReference type="ARBA" id="ARBA00023163"/>
    </source>
</evidence>
<dbReference type="OMA" id="NDEHAGM"/>
<feature type="region of interest" description="Disordered" evidence="5">
    <location>
        <begin position="1"/>
        <end position="27"/>
    </location>
</feature>
<dbReference type="SUPFAM" id="SSF52540">
    <property type="entry name" value="P-loop containing nucleoside triphosphate hydrolases"/>
    <property type="match status" value="1"/>
</dbReference>
<dbReference type="VEuPathDB" id="FungiDB:ASPACDRAFT_1379"/>
<evidence type="ECO:0008006" key="10">
    <source>
        <dbReference type="Google" id="ProtNLM"/>
    </source>
</evidence>
<dbReference type="Gene3D" id="3.40.50.300">
    <property type="entry name" value="P-loop containing nucleotide triphosphate hydrolases"/>
    <property type="match status" value="1"/>
</dbReference>
<evidence type="ECO:0000313" key="9">
    <source>
        <dbReference type="Proteomes" id="UP000184546"/>
    </source>
</evidence>
<dbReference type="Proteomes" id="UP000184546">
    <property type="component" value="Unassembled WGS sequence"/>
</dbReference>
<evidence type="ECO:0000256" key="1">
    <source>
        <dbReference type="ARBA" id="ARBA00004123"/>
    </source>
</evidence>
<dbReference type="CDD" id="cd08049">
    <property type="entry name" value="TAF8"/>
    <property type="match status" value="1"/>
</dbReference>
<dbReference type="RefSeq" id="XP_020051710.1">
    <property type="nucleotide sequence ID" value="XM_020197131.1"/>
</dbReference>
<organism evidence="8 9">
    <name type="scientific">Aspergillus aculeatus (strain ATCC 16872 / CBS 172.66 / WB 5094)</name>
    <dbReference type="NCBI Taxonomy" id="690307"/>
    <lineage>
        <taxon>Eukaryota</taxon>
        <taxon>Fungi</taxon>
        <taxon>Dikarya</taxon>
        <taxon>Ascomycota</taxon>
        <taxon>Pezizomycotina</taxon>
        <taxon>Eurotiomycetes</taxon>
        <taxon>Eurotiomycetidae</taxon>
        <taxon>Eurotiales</taxon>
        <taxon>Aspergillaceae</taxon>
        <taxon>Aspergillus</taxon>
        <taxon>Aspergillus subgen. Circumdati</taxon>
    </lineage>
</organism>
<keyword evidence="2" id="KW-0805">Transcription regulation</keyword>
<dbReference type="GO" id="GO:0042148">
    <property type="term" value="P:DNA strand invasion"/>
    <property type="evidence" value="ECO:0007669"/>
    <property type="project" value="TreeGrafter"/>
</dbReference>
<dbReference type="InterPro" id="IPR019473">
    <property type="entry name" value="TFIID_su8_C"/>
</dbReference>
<dbReference type="CDD" id="cd00076">
    <property type="entry name" value="HFD_SF"/>
    <property type="match status" value="1"/>
</dbReference>
<dbReference type="InterPro" id="IPR027417">
    <property type="entry name" value="P-loop_NTPase"/>
</dbReference>
<dbReference type="Pfam" id="PF07524">
    <property type="entry name" value="Bromo_TP"/>
    <property type="match status" value="1"/>
</dbReference>
<feature type="region of interest" description="Disordered" evidence="5">
    <location>
        <begin position="131"/>
        <end position="160"/>
    </location>
</feature>
<evidence type="ECO:0000259" key="7">
    <source>
        <dbReference type="Pfam" id="PF10406"/>
    </source>
</evidence>
<dbReference type="GO" id="GO:0000724">
    <property type="term" value="P:double-strand break repair via homologous recombination"/>
    <property type="evidence" value="ECO:0007669"/>
    <property type="project" value="InterPro"/>
</dbReference>
<dbReference type="OrthoDB" id="2193813at2759"/>
<feature type="compositionally biased region" description="Basic and acidic residues" evidence="5">
    <location>
        <begin position="329"/>
        <end position="353"/>
    </location>
</feature>
<evidence type="ECO:0000256" key="2">
    <source>
        <dbReference type="ARBA" id="ARBA00023015"/>
    </source>
</evidence>
<dbReference type="EMBL" id="KV878989">
    <property type="protein sequence ID" value="OJJ95370.1"/>
    <property type="molecule type" value="Genomic_DNA"/>
</dbReference>
<keyword evidence="4" id="KW-0539">Nucleus</keyword>
<name>A0A1L9WGT0_ASPA1</name>
<dbReference type="InterPro" id="IPR030547">
    <property type="entry name" value="XRCC2"/>
</dbReference>
<keyword evidence="9" id="KW-1185">Reference proteome</keyword>
<dbReference type="PANTHER" id="PTHR46644:SF2">
    <property type="entry name" value="DNA REPAIR PROTEIN XRCC2"/>
    <property type="match status" value="1"/>
</dbReference>
<dbReference type="Pfam" id="PF10406">
    <property type="entry name" value="TAF8_C"/>
    <property type="match status" value="1"/>
</dbReference>
<reference evidence="9" key="1">
    <citation type="journal article" date="2017" name="Genome Biol.">
        <title>Comparative genomics reveals high biological diversity and specific adaptations in the industrially and medically important fungal genus Aspergillus.</title>
        <authorList>
            <person name="de Vries R.P."/>
            <person name="Riley R."/>
            <person name="Wiebenga A."/>
            <person name="Aguilar-Osorio G."/>
            <person name="Amillis S."/>
            <person name="Uchima C.A."/>
            <person name="Anderluh G."/>
            <person name="Asadollahi M."/>
            <person name="Askin M."/>
            <person name="Barry K."/>
            <person name="Battaglia E."/>
            <person name="Bayram O."/>
            <person name="Benocci T."/>
            <person name="Braus-Stromeyer S.A."/>
            <person name="Caldana C."/>
            <person name="Canovas D."/>
            <person name="Cerqueira G.C."/>
            <person name="Chen F."/>
            <person name="Chen W."/>
            <person name="Choi C."/>
            <person name="Clum A."/>
            <person name="Dos Santos R.A."/>
            <person name="Damasio A.R."/>
            <person name="Diallinas G."/>
            <person name="Emri T."/>
            <person name="Fekete E."/>
            <person name="Flipphi M."/>
            <person name="Freyberg S."/>
            <person name="Gallo A."/>
            <person name="Gournas C."/>
            <person name="Habgood R."/>
            <person name="Hainaut M."/>
            <person name="Harispe M.L."/>
            <person name="Henrissat B."/>
            <person name="Hilden K.S."/>
            <person name="Hope R."/>
            <person name="Hossain A."/>
            <person name="Karabika E."/>
            <person name="Karaffa L."/>
            <person name="Karanyi Z."/>
            <person name="Krasevec N."/>
            <person name="Kuo A."/>
            <person name="Kusch H."/>
            <person name="LaButti K."/>
            <person name="Lagendijk E.L."/>
            <person name="Lapidus A."/>
            <person name="Levasseur A."/>
            <person name="Lindquist E."/>
            <person name="Lipzen A."/>
            <person name="Logrieco A.F."/>
            <person name="MacCabe A."/>
            <person name="Maekelae M.R."/>
            <person name="Malavazi I."/>
            <person name="Melin P."/>
            <person name="Meyer V."/>
            <person name="Mielnichuk N."/>
            <person name="Miskei M."/>
            <person name="Molnar A.P."/>
            <person name="Mule G."/>
            <person name="Ngan C.Y."/>
            <person name="Orejas M."/>
            <person name="Orosz E."/>
            <person name="Ouedraogo J.P."/>
            <person name="Overkamp K.M."/>
            <person name="Park H.-S."/>
            <person name="Perrone G."/>
            <person name="Piumi F."/>
            <person name="Punt P.J."/>
            <person name="Ram A.F."/>
            <person name="Ramon A."/>
            <person name="Rauscher S."/>
            <person name="Record E."/>
            <person name="Riano-Pachon D.M."/>
            <person name="Robert V."/>
            <person name="Roehrig J."/>
            <person name="Ruller R."/>
            <person name="Salamov A."/>
            <person name="Salih N.S."/>
            <person name="Samson R.A."/>
            <person name="Sandor E."/>
            <person name="Sanguinetti M."/>
            <person name="Schuetze T."/>
            <person name="Sepcic K."/>
            <person name="Shelest E."/>
            <person name="Sherlock G."/>
            <person name="Sophianopoulou V."/>
            <person name="Squina F.M."/>
            <person name="Sun H."/>
            <person name="Susca A."/>
            <person name="Todd R.B."/>
            <person name="Tsang A."/>
            <person name="Unkles S.E."/>
            <person name="van de Wiele N."/>
            <person name="van Rossen-Uffink D."/>
            <person name="Oliveira J.V."/>
            <person name="Vesth T.C."/>
            <person name="Visser J."/>
            <person name="Yu J.-H."/>
            <person name="Zhou M."/>
            <person name="Andersen M.R."/>
            <person name="Archer D.B."/>
            <person name="Baker S.E."/>
            <person name="Benoit I."/>
            <person name="Brakhage A.A."/>
            <person name="Braus G.H."/>
            <person name="Fischer R."/>
            <person name="Frisvad J.C."/>
            <person name="Goldman G.H."/>
            <person name="Houbraken J."/>
            <person name="Oakley B."/>
            <person name="Pocsi I."/>
            <person name="Scazzocchio C."/>
            <person name="Seiboth B."/>
            <person name="vanKuyk P.A."/>
            <person name="Wortman J."/>
            <person name="Dyer P.S."/>
            <person name="Grigoriev I.V."/>
        </authorList>
    </citation>
    <scope>NUCLEOTIDE SEQUENCE [LARGE SCALE GENOMIC DNA]</scope>
    <source>
        <strain evidence="9">ATCC 16872 / CBS 172.66 / WB 5094</strain>
    </source>
</reference>
<feature type="domain" description="Bromodomain associated" evidence="6">
    <location>
        <begin position="59"/>
        <end position="124"/>
    </location>
</feature>
<evidence type="ECO:0000256" key="5">
    <source>
        <dbReference type="SAM" id="MobiDB-lite"/>
    </source>
</evidence>
<dbReference type="GO" id="GO:0046982">
    <property type="term" value="F:protein heterodimerization activity"/>
    <property type="evidence" value="ECO:0007669"/>
    <property type="project" value="InterPro"/>
</dbReference>
<dbReference type="Gene3D" id="1.10.20.10">
    <property type="entry name" value="Histone, subunit A"/>
    <property type="match status" value="1"/>
</dbReference>
<accession>A0A1L9WGT0</accession>
<gene>
    <name evidence="8" type="ORF">ASPACDRAFT_1379</name>
</gene>
<dbReference type="InterPro" id="IPR009072">
    <property type="entry name" value="Histone-fold"/>
</dbReference>
<dbReference type="GO" id="GO:0005657">
    <property type="term" value="C:replication fork"/>
    <property type="evidence" value="ECO:0007669"/>
    <property type="project" value="InterPro"/>
</dbReference>
<protein>
    <recommendedName>
        <fullName evidence="10">Bromodomain associated domain-containing protein</fullName>
    </recommendedName>
</protein>
<dbReference type="CDD" id="cd19490">
    <property type="entry name" value="XRCC2"/>
    <property type="match status" value="1"/>
</dbReference>
<evidence type="ECO:0000259" key="6">
    <source>
        <dbReference type="Pfam" id="PF07524"/>
    </source>
</evidence>
<dbReference type="GeneID" id="30970945"/>
<dbReference type="GO" id="GO:0000400">
    <property type="term" value="F:four-way junction DNA binding"/>
    <property type="evidence" value="ECO:0007669"/>
    <property type="project" value="TreeGrafter"/>
</dbReference>
<dbReference type="GO" id="GO:0005815">
    <property type="term" value="C:microtubule organizing center"/>
    <property type="evidence" value="ECO:0007669"/>
    <property type="project" value="TreeGrafter"/>
</dbReference>
<evidence type="ECO:0000313" key="8">
    <source>
        <dbReference type="EMBL" id="OJJ95370.1"/>
    </source>
</evidence>
<feature type="region of interest" description="Disordered" evidence="5">
    <location>
        <begin position="546"/>
        <end position="567"/>
    </location>
</feature>
<dbReference type="AlphaFoldDB" id="A0A1L9WGT0"/>
<feature type="compositionally biased region" description="Pro residues" evidence="5">
    <location>
        <begin position="141"/>
        <end position="153"/>
    </location>
</feature>
<keyword evidence="3" id="KW-0804">Transcription</keyword>
<feature type="region of interest" description="Disordered" evidence="5">
    <location>
        <begin position="325"/>
        <end position="370"/>
    </location>
</feature>
<comment type="subcellular location">
    <subcellularLocation>
        <location evidence="1">Nucleus</location>
    </subcellularLocation>
</comment>
<dbReference type="GO" id="GO:0033063">
    <property type="term" value="C:Rad51B-Rad51C-Rad51D-XRCC2 complex"/>
    <property type="evidence" value="ECO:0007669"/>
    <property type="project" value="InterPro"/>
</dbReference>
<dbReference type="STRING" id="690307.A0A1L9WGT0"/>
<feature type="domain" description="Transcription factor TFIID subunit 8 C-terminal" evidence="7">
    <location>
        <begin position="180"/>
        <end position="228"/>
    </location>
</feature>
<proteinExistence type="predicted"/>